<accession>A0A0W0EVV1</accession>
<feature type="compositionally biased region" description="Acidic residues" evidence="1">
    <location>
        <begin position="1"/>
        <end position="11"/>
    </location>
</feature>
<dbReference type="Proteomes" id="UP000054988">
    <property type="component" value="Unassembled WGS sequence"/>
</dbReference>
<proteinExistence type="predicted"/>
<gene>
    <name evidence="2" type="ORF">WG66_19210</name>
</gene>
<comment type="caution">
    <text evidence="2">The sequence shown here is derived from an EMBL/GenBank/DDBJ whole genome shotgun (WGS) entry which is preliminary data.</text>
</comment>
<evidence type="ECO:0000313" key="3">
    <source>
        <dbReference type="Proteomes" id="UP000054988"/>
    </source>
</evidence>
<evidence type="ECO:0000313" key="2">
    <source>
        <dbReference type="EMBL" id="KTB28206.1"/>
    </source>
</evidence>
<dbReference type="EMBL" id="LATX01002494">
    <property type="protein sequence ID" value="KTB28206.1"/>
    <property type="molecule type" value="Genomic_DNA"/>
</dbReference>
<protein>
    <submittedName>
        <fullName evidence="2">Uncharacterized protein</fullName>
    </submittedName>
</protein>
<sequence length="121" mass="13592">MANTDQFDDTDVQQGSRRGSTTEDGIRALIRDGRTLEGALGGKYDPQDYSRKSDFRSSNRRKAEKTTVKDSEAFVRKTMHESEHEKAEASQGEGWLGLFKKMAAGLWAWAQPNGKPNDRPE</sequence>
<feature type="compositionally biased region" description="Basic and acidic residues" evidence="1">
    <location>
        <begin position="64"/>
        <end position="88"/>
    </location>
</feature>
<organism evidence="2 3">
    <name type="scientific">Moniliophthora roreri</name>
    <name type="common">Frosty pod rot fungus</name>
    <name type="synonym">Monilia roreri</name>
    <dbReference type="NCBI Taxonomy" id="221103"/>
    <lineage>
        <taxon>Eukaryota</taxon>
        <taxon>Fungi</taxon>
        <taxon>Dikarya</taxon>
        <taxon>Basidiomycota</taxon>
        <taxon>Agaricomycotina</taxon>
        <taxon>Agaricomycetes</taxon>
        <taxon>Agaricomycetidae</taxon>
        <taxon>Agaricales</taxon>
        <taxon>Marasmiineae</taxon>
        <taxon>Marasmiaceae</taxon>
        <taxon>Moniliophthora</taxon>
    </lineage>
</organism>
<name>A0A0W0EVV1_MONRR</name>
<feature type="compositionally biased region" description="Basic and acidic residues" evidence="1">
    <location>
        <begin position="20"/>
        <end position="35"/>
    </location>
</feature>
<reference evidence="2 3" key="1">
    <citation type="submission" date="2015-12" db="EMBL/GenBank/DDBJ databases">
        <title>Draft genome sequence of Moniliophthora roreri, the causal agent of frosty pod rot of cacao.</title>
        <authorList>
            <person name="Aime M.C."/>
            <person name="Diaz-Valderrama J.R."/>
            <person name="Kijpornyongpan T."/>
            <person name="Phillips-Mora W."/>
        </authorList>
    </citation>
    <scope>NUCLEOTIDE SEQUENCE [LARGE SCALE GENOMIC DNA]</scope>
    <source>
        <strain evidence="2 3">MCA 2952</strain>
    </source>
</reference>
<evidence type="ECO:0000256" key="1">
    <source>
        <dbReference type="SAM" id="MobiDB-lite"/>
    </source>
</evidence>
<dbReference type="AlphaFoldDB" id="A0A0W0EVV1"/>
<feature type="compositionally biased region" description="Basic and acidic residues" evidence="1">
    <location>
        <begin position="45"/>
        <end position="57"/>
    </location>
</feature>
<feature type="region of interest" description="Disordered" evidence="1">
    <location>
        <begin position="1"/>
        <end position="94"/>
    </location>
</feature>